<feature type="domain" description="Bacterial type II secretion system protein E" evidence="2">
    <location>
        <begin position="16"/>
        <end position="290"/>
    </location>
</feature>
<dbReference type="EMBL" id="CAFBQU010000014">
    <property type="protein sequence ID" value="CAB5064347.1"/>
    <property type="molecule type" value="Genomic_DNA"/>
</dbReference>
<dbReference type="EMBL" id="CAFBPN010000016">
    <property type="protein sequence ID" value="CAB5014800.1"/>
    <property type="molecule type" value="Genomic_DNA"/>
</dbReference>
<organism evidence="4">
    <name type="scientific">freshwater metagenome</name>
    <dbReference type="NCBI Taxonomy" id="449393"/>
    <lineage>
        <taxon>unclassified sequences</taxon>
        <taxon>metagenomes</taxon>
        <taxon>ecological metagenomes</taxon>
    </lineage>
</organism>
<dbReference type="InterPro" id="IPR027417">
    <property type="entry name" value="P-loop_NTPase"/>
</dbReference>
<evidence type="ECO:0000313" key="3">
    <source>
        <dbReference type="EMBL" id="CAB5014800.1"/>
    </source>
</evidence>
<sequence>MQQRTHFGQPHFAGLQDLVNDPDVKEIIVNNNTEVWAERTSGLERAGSLAPGEAAALLERLLAPIGRRIDLSSPVVDARLSDGSRLCAAIPPVSPYGLCLTIRRFSSRALGISSFAGGRVADLLHSVVHQRRNIVVAGATSTGKTTLLSALAGEALANERLVVLEDTNELAVTHPHVVYLESRPSSAEGISEISLSHLVRHALRLRPDRLIVGEVRGPEAFDMLQAMNTGHAGSMSTCHANSAHDALHRIESMVLQATPNWPLSAVRSYISSAIDIVVFVERCPQGSRRVAQIVEIGDNLTTHGTYSTSVLAHSLHPSNGELALVM</sequence>
<dbReference type="SUPFAM" id="SSF52540">
    <property type="entry name" value="P-loop containing nucleoside triphosphate hydrolases"/>
    <property type="match status" value="1"/>
</dbReference>
<evidence type="ECO:0000259" key="2">
    <source>
        <dbReference type="Pfam" id="PF00437"/>
    </source>
</evidence>
<evidence type="ECO:0000256" key="1">
    <source>
        <dbReference type="ARBA" id="ARBA00006611"/>
    </source>
</evidence>
<dbReference type="CDD" id="cd01130">
    <property type="entry name" value="VirB11-like_ATPase"/>
    <property type="match status" value="1"/>
</dbReference>
<reference evidence="4" key="1">
    <citation type="submission" date="2020-05" db="EMBL/GenBank/DDBJ databases">
        <authorList>
            <person name="Chiriac C."/>
            <person name="Salcher M."/>
            <person name="Ghai R."/>
            <person name="Kavagutti S V."/>
        </authorList>
    </citation>
    <scope>NUCLEOTIDE SEQUENCE</scope>
</reference>
<dbReference type="PANTHER" id="PTHR30486">
    <property type="entry name" value="TWITCHING MOTILITY PROTEIN PILT"/>
    <property type="match status" value="1"/>
</dbReference>
<accession>A0A6J7UJW7</accession>
<proteinExistence type="inferred from homology"/>
<dbReference type="GO" id="GO:0016887">
    <property type="term" value="F:ATP hydrolysis activity"/>
    <property type="evidence" value="ECO:0007669"/>
    <property type="project" value="InterPro"/>
</dbReference>
<dbReference type="InterPro" id="IPR001482">
    <property type="entry name" value="T2SS/T4SS_dom"/>
</dbReference>
<dbReference type="AlphaFoldDB" id="A0A6J7UJW7"/>
<dbReference type="PANTHER" id="PTHR30486:SF6">
    <property type="entry name" value="TYPE IV PILUS RETRACTATION ATPASE PILT"/>
    <property type="match status" value="1"/>
</dbReference>
<gene>
    <name evidence="3" type="ORF">UFOPK4098_00506</name>
    <name evidence="4" type="ORF">UFOPK4347_00731</name>
</gene>
<comment type="similarity">
    <text evidence="1">Belongs to the GSP E family.</text>
</comment>
<dbReference type="Pfam" id="PF00437">
    <property type="entry name" value="T2SSE"/>
    <property type="match status" value="1"/>
</dbReference>
<evidence type="ECO:0000313" key="4">
    <source>
        <dbReference type="EMBL" id="CAB5064347.1"/>
    </source>
</evidence>
<name>A0A6J7UJW7_9ZZZZ</name>
<dbReference type="InterPro" id="IPR050921">
    <property type="entry name" value="T4SS_GSP_E_ATPase"/>
</dbReference>
<dbReference type="Gene3D" id="3.40.50.300">
    <property type="entry name" value="P-loop containing nucleotide triphosphate hydrolases"/>
    <property type="match status" value="1"/>
</dbReference>
<protein>
    <submittedName>
        <fullName evidence="4">Unannotated protein</fullName>
    </submittedName>
</protein>
<dbReference type="Gene3D" id="3.30.450.380">
    <property type="match status" value="1"/>
</dbReference>